<protein>
    <submittedName>
        <fullName evidence="1">Mitochondrial ornithine carrier protein AmcA/Ort1</fullName>
    </submittedName>
</protein>
<dbReference type="EMBL" id="KZ820089">
    <property type="protein sequence ID" value="PWN49161.1"/>
    <property type="molecule type" value="Genomic_DNA"/>
</dbReference>
<gene>
    <name evidence="1" type="ORF">IE53DRAFT_318121</name>
</gene>
<accession>A0ACD0NTP7</accession>
<keyword evidence="2" id="KW-1185">Reference proteome</keyword>
<evidence type="ECO:0000313" key="2">
    <source>
        <dbReference type="Proteomes" id="UP000245626"/>
    </source>
</evidence>
<reference evidence="1 2" key="1">
    <citation type="journal article" date="2018" name="Mol. Biol. Evol.">
        <title>Broad Genomic Sampling Reveals a Smut Pathogenic Ancestry of the Fungal Clade Ustilaginomycotina.</title>
        <authorList>
            <person name="Kijpornyongpan T."/>
            <person name="Mondo S.J."/>
            <person name="Barry K."/>
            <person name="Sandor L."/>
            <person name="Lee J."/>
            <person name="Lipzen A."/>
            <person name="Pangilinan J."/>
            <person name="LaButti K."/>
            <person name="Hainaut M."/>
            <person name="Henrissat B."/>
            <person name="Grigoriev I.V."/>
            <person name="Spatafora J.W."/>
            <person name="Aime M.C."/>
        </authorList>
    </citation>
    <scope>NUCLEOTIDE SEQUENCE [LARGE SCALE GENOMIC DNA]</scope>
    <source>
        <strain evidence="1 2">SA 807</strain>
    </source>
</reference>
<sequence length="353" mass="37809">MIHSVDEESGGGGGKLSRSTKDILFGSLAGMVSKVFEHPFDLVKVRLQTQSSDRPARYAGAFDCFKQVYLTEGFKGLFRGLSMPVMGATLENACLFFTYNRIQAIIRDINGSGTSKKLSSFEAEAEAPLSIPQLAIAAAGAGSITSLVLTPIELIKCKMQVQMIAGGGQSQAAAAASSPIVSNVKLDGPVALFRQTIRENGIRGLWLGQTGTLLRETGGGIAWFLAFESSSRWLIERKKAELKRSDITKKDLGSLQLIGAGALAGISYNVVLFPADCVKSTMQTEAELRGTMNGGGKATRTGFFQTFMNIYRTRGVRGLYAGCGVTCIRSAPSSALIFLMYNKLEQAADHYGL</sequence>
<dbReference type="Proteomes" id="UP000245626">
    <property type="component" value="Unassembled WGS sequence"/>
</dbReference>
<proteinExistence type="predicted"/>
<name>A0ACD0NTP7_9BASI</name>
<organism evidence="1 2">
    <name type="scientific">Violaceomyces palustris</name>
    <dbReference type="NCBI Taxonomy" id="1673888"/>
    <lineage>
        <taxon>Eukaryota</taxon>
        <taxon>Fungi</taxon>
        <taxon>Dikarya</taxon>
        <taxon>Basidiomycota</taxon>
        <taxon>Ustilaginomycotina</taxon>
        <taxon>Ustilaginomycetes</taxon>
        <taxon>Violaceomycetales</taxon>
        <taxon>Violaceomycetaceae</taxon>
        <taxon>Violaceomyces</taxon>
    </lineage>
</organism>
<evidence type="ECO:0000313" key="1">
    <source>
        <dbReference type="EMBL" id="PWN49161.1"/>
    </source>
</evidence>